<feature type="compositionally biased region" description="Low complexity" evidence="2">
    <location>
        <begin position="555"/>
        <end position="571"/>
    </location>
</feature>
<dbReference type="PANTHER" id="PTHR11679">
    <property type="entry name" value="VESICLE PROTEIN SORTING-ASSOCIATED"/>
    <property type="match status" value="1"/>
</dbReference>
<feature type="region of interest" description="Disordered" evidence="2">
    <location>
        <begin position="755"/>
        <end position="776"/>
    </location>
</feature>
<reference evidence="4" key="1">
    <citation type="journal article" date="2018" name="Nat. Microbiol.">
        <title>Leveraging single-cell genomics to expand the fungal tree of life.</title>
        <authorList>
            <person name="Ahrendt S.R."/>
            <person name="Quandt C.A."/>
            <person name="Ciobanu D."/>
            <person name="Clum A."/>
            <person name="Salamov A."/>
            <person name="Andreopoulos B."/>
            <person name="Cheng J.F."/>
            <person name="Woyke T."/>
            <person name="Pelin A."/>
            <person name="Henrissat B."/>
            <person name="Reynolds N.K."/>
            <person name="Benny G.L."/>
            <person name="Smith M.E."/>
            <person name="James T.Y."/>
            <person name="Grigoriev I.V."/>
        </authorList>
    </citation>
    <scope>NUCLEOTIDE SEQUENCE [LARGE SCALE GENOMIC DNA]</scope>
    <source>
        <strain evidence="4">RSA 468</strain>
    </source>
</reference>
<feature type="region of interest" description="Disordered" evidence="2">
    <location>
        <begin position="127"/>
        <end position="148"/>
    </location>
</feature>
<feature type="region of interest" description="Disordered" evidence="2">
    <location>
        <begin position="840"/>
        <end position="860"/>
    </location>
</feature>
<dbReference type="Pfam" id="PF00995">
    <property type="entry name" value="Sec1"/>
    <property type="match status" value="1"/>
</dbReference>
<keyword evidence="4" id="KW-1185">Reference proteome</keyword>
<feature type="region of interest" description="Disordered" evidence="2">
    <location>
        <begin position="958"/>
        <end position="981"/>
    </location>
</feature>
<feature type="region of interest" description="Disordered" evidence="2">
    <location>
        <begin position="520"/>
        <end position="591"/>
    </location>
</feature>
<dbReference type="AlphaFoldDB" id="A0A4P9ZXR5"/>
<protein>
    <recommendedName>
        <fullName evidence="5">Sec1-like protein</fullName>
    </recommendedName>
</protein>
<feature type="compositionally biased region" description="Gly residues" evidence="2">
    <location>
        <begin position="961"/>
        <end position="981"/>
    </location>
</feature>
<dbReference type="InterPro" id="IPR001619">
    <property type="entry name" value="Sec1-like"/>
</dbReference>
<name>A0A4P9ZXR5_9FUNG</name>
<dbReference type="STRING" id="215637.A0A4P9ZXR5"/>
<proteinExistence type="inferred from homology"/>
<evidence type="ECO:0000256" key="1">
    <source>
        <dbReference type="ARBA" id="ARBA00009884"/>
    </source>
</evidence>
<sequence>MLQTTDGKGSSKISPPGSLSIWLSCRSTYFRSSTPRDNPFCTTHHIFYTANLLASPYRPGLTLERLSQWKWSKRMASSSQTGRLRMRAWLLESKPRVRKASDVNYLGTGGLLSEERPLVRRRNPLQVGHMLDNPGGTEAPMTSRTDNISPEKPVIAMDTTAQAFWTNLFTSPFLPDAVVYLDRAVQKAAPWLRPNLIAELYGPPGSTAPEGGARLVKGLQDEVDRIILASPPSARQADPSDTDEGEEEEEGEGWGDWDWGPDAGAGSKDKQHPSPNTSGDHDGQPLLSSPPLPLPLGLPEPSVAIVCLARDIRHYEAELQILLRHHRYSEFHIFTGVPEPLQRGLTGSPAVIRHWSQPPPPTHPHAASSSTNADHPPPPSVHIYYAPLNHAALTPDVFTLPDCDHLFSPAVPDTAESAEQLAQLYVQVTDQARELSQTLMAFFHGQGQRPELFTLGKFARKVAVGMAEQLIHSPIPTGPTPKTPVSLIMVDRSLDLVAPVMHTDHLADQLFQALPKLGENPIDREVTPPHAHSADGNNSTSGGGATTPLGQRARSTPSPLSTNTNTSTNLSQTRVLDHDDTPPPLPYSLASALSSYQPHPYPGHFQLDQLIPLNSKEGLILVRKKLADTLAQGGHFPKVKPPKALGKVTVAQLQKVITACSGEGYPARWRKSLTPLVTTTACIETLQQATAQQWDDIRGGIEKVLLLTARAEDLEGETAGPASVEQSIERLGRVLDVLPDASSFPRAWREVVEEREEVKGENNGGKRVSAEPGLSPSHSITTPYTFRVVLSLLVMAYSMVGPSAIPPTSTTSTSDPSFTEPETHFLDRLDTSFERWWTQTASTTTTSNSNSNSNNRDGEAARDRFRAWIRDLFRHLRPVADARRGLGYFHRLQTPGVADPYVPLVVRLVQALGETDPTGATPSESPASPLTGRSRHGSLDQLGKRLFADLQYHPSTSKVGAGIGAGSGGEGTPTGSGMGTSTGGSGLSGYFAGLSRLVKTATAHPFSQTQGPVYLFVVGGITFWEIQQVRQQLQKHYPQAPKIIIGSTAIVSHQDIVNHVFDLSDDLW</sequence>
<feature type="region of interest" description="Disordered" evidence="2">
    <location>
        <begin position="350"/>
        <end position="378"/>
    </location>
</feature>
<gene>
    <name evidence="3" type="ORF">BJ085DRAFT_30147</name>
</gene>
<feature type="compositionally biased region" description="Acidic residues" evidence="2">
    <location>
        <begin position="240"/>
        <end position="255"/>
    </location>
</feature>
<dbReference type="Gene3D" id="3.40.50.1910">
    <property type="match status" value="1"/>
</dbReference>
<feature type="region of interest" description="Disordered" evidence="2">
    <location>
        <begin position="915"/>
        <end position="936"/>
    </location>
</feature>
<evidence type="ECO:0000313" key="3">
    <source>
        <dbReference type="EMBL" id="RKP38453.1"/>
    </source>
</evidence>
<dbReference type="SUPFAM" id="SSF56815">
    <property type="entry name" value="Sec1/munc18-like (SM) proteins"/>
    <property type="match status" value="2"/>
</dbReference>
<dbReference type="InterPro" id="IPR036045">
    <property type="entry name" value="Sec1-like_sf"/>
</dbReference>
<evidence type="ECO:0000256" key="2">
    <source>
        <dbReference type="SAM" id="MobiDB-lite"/>
    </source>
</evidence>
<organism evidence="3 4">
    <name type="scientific">Dimargaris cristalligena</name>
    <dbReference type="NCBI Taxonomy" id="215637"/>
    <lineage>
        <taxon>Eukaryota</taxon>
        <taxon>Fungi</taxon>
        <taxon>Fungi incertae sedis</taxon>
        <taxon>Zoopagomycota</taxon>
        <taxon>Kickxellomycotina</taxon>
        <taxon>Dimargaritomycetes</taxon>
        <taxon>Dimargaritales</taxon>
        <taxon>Dimargaritaceae</taxon>
        <taxon>Dimargaris</taxon>
    </lineage>
</organism>
<evidence type="ECO:0000313" key="4">
    <source>
        <dbReference type="Proteomes" id="UP000268162"/>
    </source>
</evidence>
<feature type="compositionally biased region" description="Low complexity" evidence="2">
    <location>
        <begin position="840"/>
        <end position="855"/>
    </location>
</feature>
<feature type="region of interest" description="Disordered" evidence="2">
    <location>
        <begin position="228"/>
        <end position="294"/>
    </location>
</feature>
<accession>A0A4P9ZXR5</accession>
<feature type="compositionally biased region" description="Polar residues" evidence="2">
    <location>
        <begin position="918"/>
        <end position="928"/>
    </location>
</feature>
<dbReference type="GO" id="GO:0016192">
    <property type="term" value="P:vesicle-mediated transport"/>
    <property type="evidence" value="ECO:0007669"/>
    <property type="project" value="InterPro"/>
</dbReference>
<comment type="similarity">
    <text evidence="1">Belongs to the STXBP/unc-18/SEC1 family.</text>
</comment>
<dbReference type="Proteomes" id="UP000268162">
    <property type="component" value="Unassembled WGS sequence"/>
</dbReference>
<evidence type="ECO:0008006" key="5">
    <source>
        <dbReference type="Google" id="ProtNLM"/>
    </source>
</evidence>
<dbReference type="InterPro" id="IPR027482">
    <property type="entry name" value="Sec1-like_dom2"/>
</dbReference>
<dbReference type="EMBL" id="ML002366">
    <property type="protein sequence ID" value="RKP38453.1"/>
    <property type="molecule type" value="Genomic_DNA"/>
</dbReference>